<dbReference type="EMBL" id="LT629772">
    <property type="protein sequence ID" value="SDS41091.1"/>
    <property type="molecule type" value="Genomic_DNA"/>
</dbReference>
<dbReference type="Pfam" id="PF22725">
    <property type="entry name" value="GFO_IDH_MocA_C3"/>
    <property type="match status" value="1"/>
</dbReference>
<reference evidence="5 6" key="1">
    <citation type="submission" date="2016-10" db="EMBL/GenBank/DDBJ databases">
        <authorList>
            <person name="de Groot N.N."/>
        </authorList>
    </citation>
    <scope>NUCLEOTIDE SEQUENCE [LARGE SCALE GENOMIC DNA]</scope>
    <source>
        <strain evidence="5 6">DSM 21800</strain>
    </source>
</reference>
<dbReference type="RefSeq" id="WP_091523249.1">
    <property type="nucleotide sequence ID" value="NZ_LT629772.1"/>
</dbReference>
<keyword evidence="6" id="KW-1185">Reference proteome</keyword>
<dbReference type="Gene3D" id="3.30.360.10">
    <property type="entry name" value="Dihydrodipicolinate Reductase, domain 2"/>
    <property type="match status" value="1"/>
</dbReference>
<dbReference type="GO" id="GO:0000166">
    <property type="term" value="F:nucleotide binding"/>
    <property type="evidence" value="ECO:0007669"/>
    <property type="project" value="InterPro"/>
</dbReference>
<dbReference type="PANTHER" id="PTHR43708:SF5">
    <property type="entry name" value="CONSERVED EXPRESSED OXIDOREDUCTASE (EUROFUNG)-RELATED"/>
    <property type="match status" value="1"/>
</dbReference>
<dbReference type="Pfam" id="PF01408">
    <property type="entry name" value="GFO_IDH_MocA"/>
    <property type="match status" value="1"/>
</dbReference>
<dbReference type="Gene3D" id="3.40.50.720">
    <property type="entry name" value="NAD(P)-binding Rossmann-like Domain"/>
    <property type="match status" value="1"/>
</dbReference>
<evidence type="ECO:0000256" key="2">
    <source>
        <dbReference type="ARBA" id="ARBA00023002"/>
    </source>
</evidence>
<feature type="domain" description="GFO/IDH/MocA-like oxidoreductase" evidence="4">
    <location>
        <begin position="138"/>
        <end position="272"/>
    </location>
</feature>
<gene>
    <name evidence="5" type="ORF">SAMN04489812_1825</name>
</gene>
<comment type="similarity">
    <text evidence="1">Belongs to the Gfo/Idh/MocA family.</text>
</comment>
<dbReference type="SUPFAM" id="SSF55347">
    <property type="entry name" value="Glyceraldehyde-3-phosphate dehydrogenase-like, C-terminal domain"/>
    <property type="match status" value="1"/>
</dbReference>
<evidence type="ECO:0000313" key="5">
    <source>
        <dbReference type="EMBL" id="SDS41091.1"/>
    </source>
</evidence>
<sequence length="350" mass="38061">MTSQQPIRFAAVGLDHAHIFGQISGLLEAGCELVGLATDDPEASVAQQVRALYPDVPVHDNPDELINADGIDVITSAAIPDRRGPIAIAAMKADKDVIVDKPGCISLEQLDEIKQTVADTGRFWSVTFSERFGVKCVTKAGELVRAGKIGKVVQTLGLGPHRIGDRAHLAGGAGRPEWFYEKERYGGILADIASHQIDQFLWFTGSTEGEVVASTVGNFANDDAPGLQDFGEILLRSPEAQGYIRVDWYTPKGLPTWGDGRLMILGTEGYIEMRKYVDIAGRDGGNHLFLVNNDDTSYIDCSDVELTYYSDIVNDVRNRTETAVPQAHTFETMRLALVAQQNATLRGAAK</sequence>
<proteinExistence type="inferred from homology"/>
<dbReference type="InterPro" id="IPR000683">
    <property type="entry name" value="Gfo/Idh/MocA-like_OxRdtase_N"/>
</dbReference>
<dbReference type="InterPro" id="IPR055170">
    <property type="entry name" value="GFO_IDH_MocA-like_dom"/>
</dbReference>
<dbReference type="PANTHER" id="PTHR43708">
    <property type="entry name" value="CONSERVED EXPRESSED OXIDOREDUCTASE (EUROFUNG)"/>
    <property type="match status" value="1"/>
</dbReference>
<evidence type="ECO:0000313" key="6">
    <source>
        <dbReference type="Proteomes" id="UP000199103"/>
    </source>
</evidence>
<name>A0A1H1RZ89_9ACTN</name>
<dbReference type="InterPro" id="IPR036291">
    <property type="entry name" value="NAD(P)-bd_dom_sf"/>
</dbReference>
<dbReference type="GO" id="GO:0016491">
    <property type="term" value="F:oxidoreductase activity"/>
    <property type="evidence" value="ECO:0007669"/>
    <property type="project" value="UniProtKB-KW"/>
</dbReference>
<evidence type="ECO:0000259" key="4">
    <source>
        <dbReference type="Pfam" id="PF22725"/>
    </source>
</evidence>
<dbReference type="OrthoDB" id="256869at2"/>
<evidence type="ECO:0000256" key="1">
    <source>
        <dbReference type="ARBA" id="ARBA00010928"/>
    </source>
</evidence>
<feature type="domain" description="Gfo/Idh/MocA-like oxidoreductase N-terminal" evidence="3">
    <location>
        <begin position="32"/>
        <end position="127"/>
    </location>
</feature>
<dbReference type="AlphaFoldDB" id="A0A1H1RZ89"/>
<dbReference type="Proteomes" id="UP000199103">
    <property type="component" value="Chromosome I"/>
</dbReference>
<organism evidence="5 6">
    <name type="scientific">Microlunatus soli</name>
    <dbReference type="NCBI Taxonomy" id="630515"/>
    <lineage>
        <taxon>Bacteria</taxon>
        <taxon>Bacillati</taxon>
        <taxon>Actinomycetota</taxon>
        <taxon>Actinomycetes</taxon>
        <taxon>Propionibacteriales</taxon>
        <taxon>Propionibacteriaceae</taxon>
        <taxon>Microlunatus</taxon>
    </lineage>
</organism>
<dbReference type="STRING" id="630515.SAMN04489812_1825"/>
<protein>
    <submittedName>
        <fullName evidence="5">Predicted dehydrogenase</fullName>
    </submittedName>
</protein>
<dbReference type="SUPFAM" id="SSF51735">
    <property type="entry name" value="NAD(P)-binding Rossmann-fold domains"/>
    <property type="match status" value="1"/>
</dbReference>
<dbReference type="InterPro" id="IPR051317">
    <property type="entry name" value="Gfo/Idh/MocA_oxidoreduct"/>
</dbReference>
<evidence type="ECO:0000259" key="3">
    <source>
        <dbReference type="Pfam" id="PF01408"/>
    </source>
</evidence>
<accession>A0A1H1RZ89</accession>
<keyword evidence="2" id="KW-0560">Oxidoreductase</keyword>